<evidence type="ECO:0000313" key="4">
    <source>
        <dbReference type="Proteomes" id="UP000828924"/>
    </source>
</evidence>
<feature type="domain" description="Helix-turn-helix" evidence="2">
    <location>
        <begin position="23"/>
        <end position="68"/>
    </location>
</feature>
<evidence type="ECO:0000259" key="2">
    <source>
        <dbReference type="Pfam" id="PF12728"/>
    </source>
</evidence>
<dbReference type="Pfam" id="PF12728">
    <property type="entry name" value="HTH_17"/>
    <property type="match status" value="1"/>
</dbReference>
<evidence type="ECO:0000313" key="3">
    <source>
        <dbReference type="EMBL" id="UNM13227.1"/>
    </source>
</evidence>
<dbReference type="Proteomes" id="UP000828924">
    <property type="component" value="Chromosome"/>
</dbReference>
<gene>
    <name evidence="3" type="ORF">J4032_18560</name>
</gene>
<reference evidence="3 4" key="1">
    <citation type="submission" date="2021-03" db="EMBL/GenBank/DDBJ databases">
        <title>Complete genome of Streptomyces formicae strain 1H-GS9 (DSM 100524).</title>
        <authorList>
            <person name="Atanasov K.E."/>
            <person name="Altabella T."/>
            <person name="Ferrer A."/>
        </authorList>
    </citation>
    <scope>NUCLEOTIDE SEQUENCE [LARGE SCALE GENOMIC DNA]</scope>
    <source>
        <strain evidence="3 4">1H-GS9</strain>
    </source>
</reference>
<organism evidence="3 4">
    <name type="scientific">Streptomyces formicae</name>
    <dbReference type="NCBI Taxonomy" id="1616117"/>
    <lineage>
        <taxon>Bacteria</taxon>
        <taxon>Bacillati</taxon>
        <taxon>Actinomycetota</taxon>
        <taxon>Actinomycetes</taxon>
        <taxon>Kitasatosporales</taxon>
        <taxon>Streptomycetaceae</taxon>
        <taxon>Streptomyces</taxon>
    </lineage>
</organism>
<evidence type="ECO:0000256" key="1">
    <source>
        <dbReference type="SAM" id="MobiDB-lite"/>
    </source>
</evidence>
<keyword evidence="4" id="KW-1185">Reference proteome</keyword>
<dbReference type="Gene3D" id="1.10.1660.10">
    <property type="match status" value="1"/>
</dbReference>
<sequence>MPPQFSRRGIQADPALADPSHRLLTTTEAAEIAQVSPACIRQWVRRGYLRPVARYGKRNLYREDHVLRAERDRRNPSTPPPETSPARHPPGPDRPTAER</sequence>
<dbReference type="RefSeq" id="WP_242331942.1">
    <property type="nucleotide sequence ID" value="NZ_CP071872.1"/>
</dbReference>
<feature type="region of interest" description="Disordered" evidence="1">
    <location>
        <begin position="65"/>
        <end position="99"/>
    </location>
</feature>
<dbReference type="EMBL" id="CP071872">
    <property type="protein sequence ID" value="UNM13227.1"/>
    <property type="molecule type" value="Genomic_DNA"/>
</dbReference>
<feature type="compositionally biased region" description="Basic and acidic residues" evidence="1">
    <location>
        <begin position="65"/>
        <end position="75"/>
    </location>
</feature>
<feature type="compositionally biased region" description="Pro residues" evidence="1">
    <location>
        <begin position="77"/>
        <end position="93"/>
    </location>
</feature>
<proteinExistence type="predicted"/>
<dbReference type="SUPFAM" id="SSF46955">
    <property type="entry name" value="Putative DNA-binding domain"/>
    <property type="match status" value="1"/>
</dbReference>
<name>A0ABY3WR05_9ACTN</name>
<dbReference type="InterPro" id="IPR041657">
    <property type="entry name" value="HTH_17"/>
</dbReference>
<accession>A0ABY3WR05</accession>
<dbReference type="InterPro" id="IPR009061">
    <property type="entry name" value="DNA-bd_dom_put_sf"/>
</dbReference>
<protein>
    <submittedName>
        <fullName evidence="3">Helix-turn-helix domain-containing protein</fullName>
    </submittedName>
</protein>